<gene>
    <name evidence="2" type="ordered locus">GbCGDNIH1_1702</name>
</gene>
<proteinExistence type="predicted"/>
<dbReference type="Proteomes" id="UP000001963">
    <property type="component" value="Chromosome"/>
</dbReference>
<sequence length="88" mass="9419">MQKWQKSGGTGVYLRARGGTALPKLRTDFDKGLSPRTRRNPIQNSTGTGAVRSISAHAEEPEGLHRCIILHGVYLRARGGTGPISGGH</sequence>
<dbReference type="STRING" id="391165.GbCGDNIH1_1702"/>
<evidence type="ECO:0000313" key="2">
    <source>
        <dbReference type="EMBL" id="ABI62600.1"/>
    </source>
</evidence>
<organism evidence="2 3">
    <name type="scientific">Granulibacter bethesdensis (strain ATCC BAA-1260 / CGDNIH1)</name>
    <dbReference type="NCBI Taxonomy" id="391165"/>
    <lineage>
        <taxon>Bacteria</taxon>
        <taxon>Pseudomonadati</taxon>
        <taxon>Pseudomonadota</taxon>
        <taxon>Alphaproteobacteria</taxon>
        <taxon>Acetobacterales</taxon>
        <taxon>Acetobacteraceae</taxon>
        <taxon>Granulibacter</taxon>
    </lineage>
</organism>
<evidence type="ECO:0000313" key="3">
    <source>
        <dbReference type="Proteomes" id="UP000001963"/>
    </source>
</evidence>
<dbReference type="HOGENOM" id="CLU_2464696_0_0_5"/>
<accession>Q0BRF2</accession>
<reference evidence="2 3" key="1">
    <citation type="journal article" date="2007" name="J. Bacteriol.">
        <title>Genome sequence analysis of the emerging human pathogenic acetic acid bacterium Granulibacter bethesdensis.</title>
        <authorList>
            <person name="Greenberg D.E."/>
            <person name="Porcella S.F."/>
            <person name="Zelazny A.M."/>
            <person name="Virtaneva K."/>
            <person name="Sturdevant D.E."/>
            <person name="Kupko J.J.III."/>
            <person name="Barbian K.D."/>
            <person name="Babar A."/>
            <person name="Dorward D.W."/>
            <person name="Holland S.M."/>
        </authorList>
    </citation>
    <scope>NUCLEOTIDE SEQUENCE [LARGE SCALE GENOMIC DNA]</scope>
    <source>
        <strain evidence="3">ATCC BAA-1260 / CGDNIH1</strain>
    </source>
</reference>
<dbReference type="EMBL" id="CP000394">
    <property type="protein sequence ID" value="ABI62600.1"/>
    <property type="molecule type" value="Genomic_DNA"/>
</dbReference>
<dbReference type="KEGG" id="gbe:GbCGDNIH1_1702"/>
<keyword evidence="3" id="KW-1185">Reference proteome</keyword>
<name>Q0BRF2_GRABC</name>
<dbReference type="AlphaFoldDB" id="Q0BRF2"/>
<protein>
    <submittedName>
        <fullName evidence="2">Uncharacterized protein</fullName>
    </submittedName>
</protein>
<evidence type="ECO:0000256" key="1">
    <source>
        <dbReference type="SAM" id="MobiDB-lite"/>
    </source>
</evidence>
<feature type="region of interest" description="Disordered" evidence="1">
    <location>
        <begin position="24"/>
        <end position="57"/>
    </location>
</feature>